<proteinExistence type="predicted"/>
<reference evidence="1" key="1">
    <citation type="journal article" date="2023" name="G3 (Bethesda)">
        <title>A reference genome for the long-term kleptoplast-retaining sea slug Elysia crispata morphotype clarki.</title>
        <authorList>
            <person name="Eastman K.E."/>
            <person name="Pendleton A.L."/>
            <person name="Shaikh M.A."/>
            <person name="Suttiyut T."/>
            <person name="Ogas R."/>
            <person name="Tomko P."/>
            <person name="Gavelis G."/>
            <person name="Widhalm J.R."/>
            <person name="Wisecaver J.H."/>
        </authorList>
    </citation>
    <scope>NUCLEOTIDE SEQUENCE</scope>
    <source>
        <strain evidence="1">ECLA1</strain>
    </source>
</reference>
<accession>A0AAE1CN84</accession>
<evidence type="ECO:0000313" key="2">
    <source>
        <dbReference type="Proteomes" id="UP001283361"/>
    </source>
</evidence>
<name>A0AAE1CN84_9GAST</name>
<evidence type="ECO:0000313" key="1">
    <source>
        <dbReference type="EMBL" id="KAK3718256.1"/>
    </source>
</evidence>
<protein>
    <submittedName>
        <fullName evidence="1">Uncharacterized protein</fullName>
    </submittedName>
</protein>
<keyword evidence="2" id="KW-1185">Reference proteome</keyword>
<dbReference type="Proteomes" id="UP001283361">
    <property type="component" value="Unassembled WGS sequence"/>
</dbReference>
<dbReference type="EMBL" id="JAWDGP010007444">
    <property type="protein sequence ID" value="KAK3718256.1"/>
    <property type="molecule type" value="Genomic_DNA"/>
</dbReference>
<comment type="caution">
    <text evidence="1">The sequence shown here is derived from an EMBL/GenBank/DDBJ whole genome shotgun (WGS) entry which is preliminary data.</text>
</comment>
<gene>
    <name evidence="1" type="ORF">RRG08_023027</name>
</gene>
<dbReference type="AlphaFoldDB" id="A0AAE1CN84"/>
<organism evidence="1 2">
    <name type="scientific">Elysia crispata</name>
    <name type="common">lettuce slug</name>
    <dbReference type="NCBI Taxonomy" id="231223"/>
    <lineage>
        <taxon>Eukaryota</taxon>
        <taxon>Metazoa</taxon>
        <taxon>Spiralia</taxon>
        <taxon>Lophotrochozoa</taxon>
        <taxon>Mollusca</taxon>
        <taxon>Gastropoda</taxon>
        <taxon>Heterobranchia</taxon>
        <taxon>Euthyneura</taxon>
        <taxon>Panpulmonata</taxon>
        <taxon>Sacoglossa</taxon>
        <taxon>Placobranchoidea</taxon>
        <taxon>Plakobranchidae</taxon>
        <taxon>Elysia</taxon>
    </lineage>
</organism>
<sequence>MGLPNSIVTDNGPPWTSRIHEIHVYEGFDDVVETLTLAFSIALLHVLCQPRPRGWRPGQSIQRNVLTRGSRALSSRFNGIRLQQSIGSPEAHAACRRDGRAMSGQTWNKSIEAVSKSVRIPLPLPLGWRIAPPRHHLLKSSVRHQDFLDLYGSDVDENFESNYEVVDADVEYFSLFLKSRESLGEPIREKLAVLVDQSQETVTDLDSQEFTNFFTKYECPSNIHKLVTPVLNSEFS</sequence>